<dbReference type="EMBL" id="CADCTH010000334">
    <property type="protein sequence ID" value="CAA9263729.1"/>
    <property type="molecule type" value="Genomic_DNA"/>
</dbReference>
<evidence type="ECO:0000256" key="1">
    <source>
        <dbReference type="SAM" id="MobiDB-lite"/>
    </source>
</evidence>
<accession>A0A6J4IWB8</accession>
<feature type="compositionally biased region" description="Low complexity" evidence="1">
    <location>
        <begin position="223"/>
        <end position="233"/>
    </location>
</feature>
<feature type="non-terminal residue" evidence="2">
    <location>
        <position position="323"/>
    </location>
</feature>
<feature type="non-terminal residue" evidence="2">
    <location>
        <position position="1"/>
    </location>
</feature>
<feature type="compositionally biased region" description="Basic and acidic residues" evidence="1">
    <location>
        <begin position="284"/>
        <end position="296"/>
    </location>
</feature>
<feature type="compositionally biased region" description="Basic residues" evidence="1">
    <location>
        <begin position="190"/>
        <end position="202"/>
    </location>
</feature>
<feature type="compositionally biased region" description="Basic residues" evidence="1">
    <location>
        <begin position="264"/>
        <end position="283"/>
    </location>
</feature>
<organism evidence="2">
    <name type="scientific">uncultured Actinomycetospora sp</name>
    <dbReference type="NCBI Taxonomy" id="1135996"/>
    <lineage>
        <taxon>Bacteria</taxon>
        <taxon>Bacillati</taxon>
        <taxon>Actinomycetota</taxon>
        <taxon>Actinomycetes</taxon>
        <taxon>Pseudonocardiales</taxon>
        <taxon>Pseudonocardiaceae</taxon>
        <taxon>Actinomycetospora</taxon>
        <taxon>environmental samples</taxon>
    </lineage>
</organism>
<name>A0A6J4IWB8_9PSEU</name>
<feature type="compositionally biased region" description="Basic and acidic residues" evidence="1">
    <location>
        <begin position="70"/>
        <end position="80"/>
    </location>
</feature>
<protein>
    <submittedName>
        <fullName evidence="2">Allophanate hydrolase 2 subunit 2</fullName>
        <ecNumber evidence="2">3.5.1.54</ecNumber>
    </submittedName>
</protein>
<feature type="region of interest" description="Disordered" evidence="1">
    <location>
        <begin position="1"/>
        <end position="94"/>
    </location>
</feature>
<evidence type="ECO:0000313" key="2">
    <source>
        <dbReference type="EMBL" id="CAA9263729.1"/>
    </source>
</evidence>
<gene>
    <name evidence="2" type="ORF">AVDCRST_MAG54-2614</name>
</gene>
<sequence length="323" mass="36119">DDQGAGPRPGDHRPGHRASRVLQHRLPALGRARLVRVPRRQRPGRQRARGRGAGGGLPRADAGVHRGHGDRRDRRRDPGLRRRRGDPDVGVGGRLVGLGALVRAAARWRPAVRGGGGRYRRAAVLREPLHLHARRHRGLPGTRAARGRRAGDRLRRARPQGGPAARRGRRARAPVDRRGAPAGRAAQLPAHRRLARPVHRHRVEGDPGRQPRRLPLPRRRAGVRAARAALRSGQRPRQRHRLRLPGGVGAGPGRGRADSAAAGRGHRRRLRDARHRRQRRPRPARPDQDRRQDALRGRRPRRRAGGPERPPRRARPHPFRSLV</sequence>
<feature type="compositionally biased region" description="Basic residues" evidence="1">
    <location>
        <begin position="312"/>
        <end position="323"/>
    </location>
</feature>
<feature type="region of interest" description="Disordered" evidence="1">
    <location>
        <begin position="136"/>
        <end position="323"/>
    </location>
</feature>
<feature type="compositionally biased region" description="Basic residues" evidence="1">
    <location>
        <begin position="234"/>
        <end position="243"/>
    </location>
</feature>
<feature type="compositionally biased region" description="Low complexity" evidence="1">
    <location>
        <begin position="180"/>
        <end position="189"/>
    </location>
</feature>
<feature type="compositionally biased region" description="Basic residues" evidence="1">
    <location>
        <begin position="14"/>
        <end position="23"/>
    </location>
</feature>
<reference evidence="2" key="1">
    <citation type="submission" date="2020-02" db="EMBL/GenBank/DDBJ databases">
        <authorList>
            <person name="Meier V. D."/>
        </authorList>
    </citation>
    <scope>NUCLEOTIDE SEQUENCE</scope>
    <source>
        <strain evidence="2">AVDCRST_MAG54</strain>
    </source>
</reference>
<dbReference type="GO" id="GO:0004039">
    <property type="term" value="F:allophanate hydrolase activity"/>
    <property type="evidence" value="ECO:0007669"/>
    <property type="project" value="UniProtKB-EC"/>
</dbReference>
<proteinExistence type="predicted"/>
<dbReference type="EC" id="3.5.1.54" evidence="2"/>
<keyword evidence="2" id="KW-0378">Hydrolase</keyword>
<feature type="compositionally biased region" description="Basic residues" evidence="1">
    <location>
        <begin position="33"/>
        <end position="50"/>
    </location>
</feature>
<dbReference type="AlphaFoldDB" id="A0A6J4IWB8"/>
<feature type="compositionally biased region" description="Basic residues" evidence="1">
    <location>
        <begin position="210"/>
        <end position="222"/>
    </location>
</feature>